<protein>
    <submittedName>
        <fullName evidence="2">NmrA family transcriptional regulator</fullName>
    </submittedName>
</protein>
<feature type="domain" description="NAD(P)-binding" evidence="1">
    <location>
        <begin position="7"/>
        <end position="197"/>
    </location>
</feature>
<dbReference type="SUPFAM" id="SSF51735">
    <property type="entry name" value="NAD(P)-binding Rossmann-fold domains"/>
    <property type="match status" value="1"/>
</dbReference>
<dbReference type="GO" id="GO:0042602">
    <property type="term" value="F:riboflavin reductase (NADPH) activity"/>
    <property type="evidence" value="ECO:0007669"/>
    <property type="project" value="TreeGrafter"/>
</dbReference>
<dbReference type="Proteomes" id="UP000658320">
    <property type="component" value="Unassembled WGS sequence"/>
</dbReference>
<dbReference type="Gene3D" id="3.40.50.720">
    <property type="entry name" value="NAD(P)-binding Rossmann-like Domain"/>
    <property type="match status" value="1"/>
</dbReference>
<dbReference type="Pfam" id="PF13460">
    <property type="entry name" value="NAD_binding_10"/>
    <property type="match status" value="1"/>
</dbReference>
<dbReference type="InterPro" id="IPR016040">
    <property type="entry name" value="NAD(P)-bd_dom"/>
</dbReference>
<evidence type="ECO:0000313" key="2">
    <source>
        <dbReference type="EMBL" id="GGR59082.1"/>
    </source>
</evidence>
<keyword evidence="3" id="KW-1185">Reference proteome</keyword>
<dbReference type="RefSeq" id="WP_189943813.1">
    <property type="nucleotide sequence ID" value="NZ_BMSX01000037.1"/>
</dbReference>
<sequence length="210" mass="22274">MRVTVFGGTGPTGLLLINQALAEDHEVTAYARTPSKLPTHERLTAVQGQLDDAAAIAEAVRGSDAVLSTLGPTTKKADAPPLVTGYRHIVAAMHEHGVERLVALGTPSIPDPADSKEFKVGLTATAVKKFAPDAYNTIVTIGDIVRESGLKWTIVRIPWLSNGPKTASINVRKVGDKGGLRLSRANAAAYFLQQLTDSSQIGRAPFITDK</sequence>
<dbReference type="InterPro" id="IPR051606">
    <property type="entry name" value="Polyketide_Oxido-like"/>
</dbReference>
<comment type="caution">
    <text evidence="2">The sequence shown here is derived from an EMBL/GenBank/DDBJ whole genome shotgun (WGS) entry which is preliminary data.</text>
</comment>
<proteinExistence type="predicted"/>
<dbReference type="InterPro" id="IPR036291">
    <property type="entry name" value="NAD(P)-bd_dom_sf"/>
</dbReference>
<accession>A0A918L058</accession>
<dbReference type="PANTHER" id="PTHR43355:SF2">
    <property type="entry name" value="FLAVIN REDUCTASE (NADPH)"/>
    <property type="match status" value="1"/>
</dbReference>
<evidence type="ECO:0000259" key="1">
    <source>
        <dbReference type="Pfam" id="PF13460"/>
    </source>
</evidence>
<gene>
    <name evidence="2" type="ORF">GCM10010251_89800</name>
</gene>
<name>A0A918L058_9ACTN</name>
<dbReference type="EMBL" id="BMSX01000037">
    <property type="protein sequence ID" value="GGR59082.1"/>
    <property type="molecule type" value="Genomic_DNA"/>
</dbReference>
<reference evidence="2" key="1">
    <citation type="journal article" date="2014" name="Int. J. Syst. Evol. Microbiol.">
        <title>Complete genome sequence of Corynebacterium casei LMG S-19264T (=DSM 44701T), isolated from a smear-ripened cheese.</title>
        <authorList>
            <consortium name="US DOE Joint Genome Institute (JGI-PGF)"/>
            <person name="Walter F."/>
            <person name="Albersmeier A."/>
            <person name="Kalinowski J."/>
            <person name="Ruckert C."/>
        </authorList>
    </citation>
    <scope>NUCLEOTIDE SEQUENCE</scope>
    <source>
        <strain evidence="2">JCM 4346</strain>
    </source>
</reference>
<dbReference type="GO" id="GO:0004074">
    <property type="term" value="F:biliverdin reductase [NAD(P)H] activity"/>
    <property type="evidence" value="ECO:0007669"/>
    <property type="project" value="TreeGrafter"/>
</dbReference>
<evidence type="ECO:0000313" key="3">
    <source>
        <dbReference type="Proteomes" id="UP000658320"/>
    </source>
</evidence>
<dbReference type="AlphaFoldDB" id="A0A918L058"/>
<dbReference type="PANTHER" id="PTHR43355">
    <property type="entry name" value="FLAVIN REDUCTASE (NADPH)"/>
    <property type="match status" value="1"/>
</dbReference>
<reference evidence="2" key="2">
    <citation type="submission" date="2020-09" db="EMBL/GenBank/DDBJ databases">
        <authorList>
            <person name="Sun Q."/>
            <person name="Ohkuma M."/>
        </authorList>
    </citation>
    <scope>NUCLEOTIDE SEQUENCE</scope>
    <source>
        <strain evidence="2">JCM 4346</strain>
    </source>
</reference>
<organism evidence="2 3">
    <name type="scientific">Streptomyces aurantiogriseus</name>
    <dbReference type="NCBI Taxonomy" id="66870"/>
    <lineage>
        <taxon>Bacteria</taxon>
        <taxon>Bacillati</taxon>
        <taxon>Actinomycetota</taxon>
        <taxon>Actinomycetes</taxon>
        <taxon>Kitasatosporales</taxon>
        <taxon>Streptomycetaceae</taxon>
        <taxon>Streptomyces</taxon>
    </lineage>
</organism>